<feature type="transmembrane region" description="Helical" evidence="1">
    <location>
        <begin position="67"/>
        <end position="84"/>
    </location>
</feature>
<gene>
    <name evidence="3" type="ORF">FHE65_17805</name>
    <name evidence="2" type="ORF">FHE65_21345</name>
</gene>
<dbReference type="AlphaFoldDB" id="A0A5C4MLY4"/>
<protein>
    <recommendedName>
        <fullName evidence="5">Flagellar biosynthetic protein FliP</fullName>
    </recommendedName>
</protein>
<keyword evidence="1" id="KW-1133">Transmembrane helix</keyword>
<evidence type="ECO:0000256" key="1">
    <source>
        <dbReference type="SAM" id="Phobius"/>
    </source>
</evidence>
<comment type="caution">
    <text evidence="3">The sequence shown here is derived from an EMBL/GenBank/DDBJ whole genome shotgun (WGS) entry which is preliminary data.</text>
</comment>
<evidence type="ECO:0000313" key="2">
    <source>
        <dbReference type="EMBL" id="TNC42461.1"/>
    </source>
</evidence>
<dbReference type="RefSeq" id="WP_139085379.1">
    <property type="nucleotide sequence ID" value="NZ_VDFR01000079.1"/>
</dbReference>
<accession>A0A5C4MLY4</accession>
<feature type="transmembrane region" description="Helical" evidence="1">
    <location>
        <begin position="119"/>
        <end position="138"/>
    </location>
</feature>
<evidence type="ECO:0008006" key="5">
    <source>
        <dbReference type="Google" id="ProtNLM"/>
    </source>
</evidence>
<keyword evidence="1" id="KW-0812">Transmembrane</keyword>
<sequence length="147" mass="16550">MTRHHTVGTAPAAARPWWKRPVWAFTRHYLEMIAAMLLGMAVLYPLWMLATGSASDASWLHRTDVETTVMATAMAAPMVAWMLVRGHTFRPIAEMTLAMYAGFWILYPFLWTGTVGEMGVMMVGHVLMPGFMLVAMLLRAPEYAHVH</sequence>
<reference evidence="3 4" key="1">
    <citation type="submission" date="2019-05" db="EMBL/GenBank/DDBJ databases">
        <title>Mumia sp. nov., isolated from the intestinal contents of plateau pika (Ochotona curzoniae) in the Qinghai-Tibet plateau of China.</title>
        <authorList>
            <person name="Tian Z."/>
        </authorList>
    </citation>
    <scope>NUCLEOTIDE SEQUENCE [LARGE SCALE GENOMIC DNA]</scope>
    <source>
        <strain evidence="4">527</strain>
        <strain evidence="3">Z527</strain>
    </source>
</reference>
<dbReference type="OrthoDB" id="582306at2"/>
<name>A0A5C4MLY4_9ACTN</name>
<dbReference type="EMBL" id="VDFR01000079">
    <property type="protein sequence ID" value="TNC43692.1"/>
    <property type="molecule type" value="Genomic_DNA"/>
</dbReference>
<evidence type="ECO:0000313" key="4">
    <source>
        <dbReference type="Proteomes" id="UP000306740"/>
    </source>
</evidence>
<feature type="transmembrane region" description="Helical" evidence="1">
    <location>
        <begin position="29"/>
        <end position="47"/>
    </location>
</feature>
<feature type="transmembrane region" description="Helical" evidence="1">
    <location>
        <begin position="96"/>
        <end position="113"/>
    </location>
</feature>
<organism evidence="3 4">
    <name type="scientific">Mumia zhuanghuii</name>
    <dbReference type="NCBI Taxonomy" id="2585211"/>
    <lineage>
        <taxon>Bacteria</taxon>
        <taxon>Bacillati</taxon>
        <taxon>Actinomycetota</taxon>
        <taxon>Actinomycetes</taxon>
        <taxon>Propionibacteriales</taxon>
        <taxon>Nocardioidaceae</taxon>
        <taxon>Mumia</taxon>
    </lineage>
</organism>
<dbReference type="EMBL" id="VDFR01000096">
    <property type="protein sequence ID" value="TNC42461.1"/>
    <property type="molecule type" value="Genomic_DNA"/>
</dbReference>
<keyword evidence="1" id="KW-0472">Membrane</keyword>
<dbReference type="Proteomes" id="UP000306740">
    <property type="component" value="Unassembled WGS sequence"/>
</dbReference>
<proteinExistence type="predicted"/>
<evidence type="ECO:0000313" key="3">
    <source>
        <dbReference type="EMBL" id="TNC43692.1"/>
    </source>
</evidence>